<evidence type="ECO:0000313" key="2">
    <source>
        <dbReference type="EMBL" id="KAF2893371.1"/>
    </source>
</evidence>
<keyword evidence="3" id="KW-1185">Reference proteome</keyword>
<dbReference type="PANTHER" id="PTHR31649:SF10">
    <property type="entry name" value="IP19903P-RELATED"/>
    <property type="match status" value="1"/>
</dbReference>
<dbReference type="OrthoDB" id="6767006at2759"/>
<name>A0A8K0GBZ9_IGNLU</name>
<proteinExistence type="predicted"/>
<dbReference type="PANTHER" id="PTHR31649">
    <property type="entry name" value="AGAP009604-PA"/>
    <property type="match status" value="1"/>
</dbReference>
<evidence type="ECO:0000256" key="1">
    <source>
        <dbReference type="SAM" id="SignalP"/>
    </source>
</evidence>
<evidence type="ECO:0000313" key="3">
    <source>
        <dbReference type="Proteomes" id="UP000801492"/>
    </source>
</evidence>
<dbReference type="InterPro" id="IPR006616">
    <property type="entry name" value="DM9_repeat"/>
</dbReference>
<dbReference type="EMBL" id="VTPC01008027">
    <property type="protein sequence ID" value="KAF2893371.1"/>
    <property type="molecule type" value="Genomic_DNA"/>
</dbReference>
<organism evidence="2 3">
    <name type="scientific">Ignelater luminosus</name>
    <name type="common">Cucubano</name>
    <name type="synonym">Pyrophorus luminosus</name>
    <dbReference type="NCBI Taxonomy" id="2038154"/>
    <lineage>
        <taxon>Eukaryota</taxon>
        <taxon>Metazoa</taxon>
        <taxon>Ecdysozoa</taxon>
        <taxon>Arthropoda</taxon>
        <taxon>Hexapoda</taxon>
        <taxon>Insecta</taxon>
        <taxon>Pterygota</taxon>
        <taxon>Neoptera</taxon>
        <taxon>Endopterygota</taxon>
        <taxon>Coleoptera</taxon>
        <taxon>Polyphaga</taxon>
        <taxon>Elateriformia</taxon>
        <taxon>Elateroidea</taxon>
        <taxon>Elateridae</taxon>
        <taxon>Agrypninae</taxon>
        <taxon>Pyrophorini</taxon>
        <taxon>Ignelater</taxon>
    </lineage>
</organism>
<dbReference type="Pfam" id="PF11901">
    <property type="entry name" value="DM9"/>
    <property type="match status" value="1"/>
</dbReference>
<reference evidence="2" key="1">
    <citation type="submission" date="2019-08" db="EMBL/GenBank/DDBJ databases">
        <title>The genome of the North American firefly Photinus pyralis.</title>
        <authorList>
            <consortium name="Photinus pyralis genome working group"/>
            <person name="Fallon T.R."/>
            <person name="Sander Lower S.E."/>
            <person name="Weng J.-K."/>
        </authorList>
    </citation>
    <scope>NUCLEOTIDE SEQUENCE</scope>
    <source>
        <strain evidence="2">TRF0915ILg1</strain>
        <tissue evidence="2">Whole body</tissue>
    </source>
</reference>
<accession>A0A8K0GBZ9</accession>
<dbReference type="AlphaFoldDB" id="A0A8K0GBZ9"/>
<dbReference type="SMART" id="SM00696">
    <property type="entry name" value="DM9"/>
    <property type="match status" value="2"/>
</dbReference>
<feature type="chain" id="PRO_5035473990" evidence="1">
    <location>
        <begin position="22"/>
        <end position="198"/>
    </location>
</feature>
<comment type="caution">
    <text evidence="2">The sequence shown here is derived from an EMBL/GenBank/DDBJ whole genome shotgun (WGS) entry which is preliminary data.</text>
</comment>
<dbReference type="Proteomes" id="UP000801492">
    <property type="component" value="Unassembled WGS sequence"/>
</dbReference>
<feature type="signal peptide" evidence="1">
    <location>
        <begin position="1"/>
        <end position="21"/>
    </location>
</feature>
<protein>
    <submittedName>
        <fullName evidence="2">Uncharacterized protein</fullName>
    </submittedName>
</protein>
<gene>
    <name evidence="2" type="ORF">ILUMI_12802</name>
</gene>
<sequence>MSSLVFILCLSLIYDIILVFGESTFDKEEVVLNISQIYHINRRNLEFYWKNFTGKIPKDAIPGGRDKEGKTTYIGQARLQNGPIIPGQIDRVSKKLFYYYIAVGYGVTENVKILCSEHPEKFEWIKTNVEGLQTLTRKHFVPGGFDDGYPLLIGRANVKGQIVVGKVTIYYKYCGFAYANGEETERKDYEFEILSYNP</sequence>
<keyword evidence="1" id="KW-0732">Signal</keyword>